<feature type="non-terminal residue" evidence="1">
    <location>
        <position position="1"/>
    </location>
</feature>
<proteinExistence type="predicted"/>
<evidence type="ECO:0000313" key="2">
    <source>
        <dbReference type="Proteomes" id="UP000676336"/>
    </source>
</evidence>
<dbReference type="SUPFAM" id="SSF53098">
    <property type="entry name" value="Ribonuclease H-like"/>
    <property type="match status" value="1"/>
</dbReference>
<organism evidence="1 2">
    <name type="scientific">Rotaria magnacalcarata</name>
    <dbReference type="NCBI Taxonomy" id="392030"/>
    <lineage>
        <taxon>Eukaryota</taxon>
        <taxon>Metazoa</taxon>
        <taxon>Spiralia</taxon>
        <taxon>Gnathifera</taxon>
        <taxon>Rotifera</taxon>
        <taxon>Eurotatoria</taxon>
        <taxon>Bdelloidea</taxon>
        <taxon>Philodinida</taxon>
        <taxon>Philodinidae</taxon>
        <taxon>Rotaria</taxon>
    </lineage>
</organism>
<accession>A0A8S3HS12</accession>
<dbReference type="AlphaFoldDB" id="A0A8S3HS12"/>
<reference evidence="1" key="1">
    <citation type="submission" date="2021-02" db="EMBL/GenBank/DDBJ databases">
        <authorList>
            <person name="Nowell W R."/>
        </authorList>
    </citation>
    <scope>NUCLEOTIDE SEQUENCE</scope>
</reference>
<dbReference type="InterPro" id="IPR012337">
    <property type="entry name" value="RNaseH-like_sf"/>
</dbReference>
<comment type="caution">
    <text evidence="1">The sequence shown here is derived from an EMBL/GenBank/DDBJ whole genome shotgun (WGS) entry which is preliminary data.</text>
</comment>
<dbReference type="Proteomes" id="UP000676336">
    <property type="component" value="Unassembled WGS sequence"/>
</dbReference>
<sequence>ELEKALSRFEIFDLHGITFVSDRGANFLKALKRFQAYSCAAHRLNNIVKRCFFVNEKSKKQDDLEENVFTNDDELEEDIEALIDVTALSDIPRKALHVLQNIIECKKLVKYVKKSGINPEIKEYGGVSLKQSINVLANKKKTFAIEREVVQGLIRLLLPFKELLTKLQTSKTPSIHLVLIGIGSLRTTLSSFDMLLEYEKKNKIYFQEENLDSLDINSSNSIQEDEGRI</sequence>
<evidence type="ECO:0000313" key="1">
    <source>
        <dbReference type="EMBL" id="CAF5186583.1"/>
    </source>
</evidence>
<gene>
    <name evidence="1" type="ORF">SMN809_LOCUS70700</name>
</gene>
<name>A0A8S3HS12_9BILA</name>
<protein>
    <submittedName>
        <fullName evidence="1">Uncharacterized protein</fullName>
    </submittedName>
</protein>
<dbReference type="EMBL" id="CAJOBI010322022">
    <property type="protein sequence ID" value="CAF5186583.1"/>
    <property type="molecule type" value="Genomic_DNA"/>
</dbReference>